<evidence type="ECO:0000256" key="8">
    <source>
        <dbReference type="SAM" id="SignalP"/>
    </source>
</evidence>
<proteinExistence type="inferred from homology"/>
<protein>
    <submittedName>
        <fullName evidence="10">Murein L,D-transpeptidase YcbB/YkuD</fullName>
    </submittedName>
</protein>
<keyword evidence="3" id="KW-0808">Transferase</keyword>
<dbReference type="EMBL" id="FNBM01000005">
    <property type="protein sequence ID" value="SDF83633.1"/>
    <property type="molecule type" value="Genomic_DNA"/>
</dbReference>
<dbReference type="UniPathway" id="UPA00219"/>
<evidence type="ECO:0000256" key="6">
    <source>
        <dbReference type="ARBA" id="ARBA00023316"/>
    </source>
</evidence>
<reference evidence="10 11" key="1">
    <citation type="submission" date="2016-10" db="EMBL/GenBank/DDBJ databases">
        <authorList>
            <person name="de Groot N.N."/>
        </authorList>
    </citation>
    <scope>NUCLEOTIDE SEQUENCE [LARGE SCALE GENOMIC DNA]</scope>
    <source>
        <strain evidence="10 11">LMG 25475</strain>
    </source>
</reference>
<keyword evidence="4 7" id="KW-0133">Cell shape</keyword>
<dbReference type="Proteomes" id="UP000243378">
    <property type="component" value="Unassembled WGS sequence"/>
</dbReference>
<dbReference type="GO" id="GO:0071555">
    <property type="term" value="P:cell wall organization"/>
    <property type="evidence" value="ECO:0007669"/>
    <property type="project" value="UniProtKB-UniRule"/>
</dbReference>
<comment type="similarity">
    <text evidence="2">Belongs to the YkuD family.</text>
</comment>
<keyword evidence="6 7" id="KW-0961">Cell wall biogenesis/degradation</keyword>
<evidence type="ECO:0000313" key="10">
    <source>
        <dbReference type="EMBL" id="SDF83633.1"/>
    </source>
</evidence>
<dbReference type="Pfam" id="PF20142">
    <property type="entry name" value="Scaffold"/>
    <property type="match status" value="1"/>
</dbReference>
<dbReference type="InterPro" id="IPR052905">
    <property type="entry name" value="LD-transpeptidase_YkuD-like"/>
</dbReference>
<accession>A0A1G7PBH1</accession>
<name>A0A1G7PBH1_9GAMM</name>
<dbReference type="InterPro" id="IPR036366">
    <property type="entry name" value="PGBDSf"/>
</dbReference>
<feature type="active site" description="Proton donor/acceptor" evidence="7">
    <location>
        <position position="435"/>
    </location>
</feature>
<feature type="active site" description="Nucleophile" evidence="7">
    <location>
        <position position="454"/>
    </location>
</feature>
<dbReference type="RefSeq" id="WP_092368377.1">
    <property type="nucleotide sequence ID" value="NZ_FNBM01000005.1"/>
</dbReference>
<dbReference type="Pfam" id="PF01471">
    <property type="entry name" value="PG_binding_1"/>
    <property type="match status" value="1"/>
</dbReference>
<dbReference type="SUPFAM" id="SSF47090">
    <property type="entry name" value="PGBD-like"/>
    <property type="match status" value="1"/>
</dbReference>
<dbReference type="SUPFAM" id="SSF141523">
    <property type="entry name" value="L,D-transpeptidase catalytic domain-like"/>
    <property type="match status" value="1"/>
</dbReference>
<evidence type="ECO:0000313" key="11">
    <source>
        <dbReference type="Proteomes" id="UP000243378"/>
    </source>
</evidence>
<evidence type="ECO:0000256" key="5">
    <source>
        <dbReference type="ARBA" id="ARBA00022984"/>
    </source>
</evidence>
<dbReference type="GO" id="GO:0009252">
    <property type="term" value="P:peptidoglycan biosynthetic process"/>
    <property type="evidence" value="ECO:0007669"/>
    <property type="project" value="UniProtKB-UniPathway"/>
</dbReference>
<evidence type="ECO:0000256" key="3">
    <source>
        <dbReference type="ARBA" id="ARBA00022679"/>
    </source>
</evidence>
<dbReference type="Gene3D" id="1.10.101.10">
    <property type="entry name" value="PGBD-like superfamily/PGBD"/>
    <property type="match status" value="1"/>
</dbReference>
<dbReference type="GO" id="GO:0004180">
    <property type="term" value="F:carboxypeptidase activity"/>
    <property type="evidence" value="ECO:0007669"/>
    <property type="project" value="UniProtKB-ARBA"/>
</dbReference>
<comment type="pathway">
    <text evidence="1 7">Cell wall biogenesis; peptidoglycan biosynthesis.</text>
</comment>
<dbReference type="AlphaFoldDB" id="A0A1G7PBH1"/>
<feature type="chain" id="PRO_5017420351" evidence="8">
    <location>
        <begin position="22"/>
        <end position="537"/>
    </location>
</feature>
<keyword evidence="8" id="KW-0732">Signal</keyword>
<dbReference type="STRING" id="640205.SAMN05216381_2487"/>
<feature type="signal peptide" evidence="8">
    <location>
        <begin position="1"/>
        <end position="21"/>
    </location>
</feature>
<keyword evidence="5 7" id="KW-0573">Peptidoglycan synthesis</keyword>
<dbReference type="InterPro" id="IPR036365">
    <property type="entry name" value="PGBD-like_sf"/>
</dbReference>
<gene>
    <name evidence="10" type="ORF">SAMN05216381_2487</name>
</gene>
<evidence type="ECO:0000256" key="4">
    <source>
        <dbReference type="ARBA" id="ARBA00022960"/>
    </source>
</evidence>
<evidence type="ECO:0000256" key="2">
    <source>
        <dbReference type="ARBA" id="ARBA00005992"/>
    </source>
</evidence>
<dbReference type="InterPro" id="IPR045380">
    <property type="entry name" value="LD_TPept_scaffold_dom"/>
</dbReference>
<sequence>MFSPTTSFAWALALTAPLALADATPPSPLEQQLAEPSLTCVSPALTLTAKDREWLEPFYLLRGAQPVWSAANLPALFTQLENLVDDGLEPRAYHLEPLRELAAVDDPSPRLSACVEVLATTAYLQALRDLAYGRLEQATVEPLWEPESMAVEQSQAPLLALAQAGLNDPAQAFEQARPDFGPYRDLRQRYAELRRQVLPQWLAIPGGSSLKPGAVDGRVPLLEQRLQLHGDLSQGAPALVAEETSVYSTALVEAVKAFQRNHLLKPDGVVGPATLAELNRSASERMDQIRINLERLRWLSHEIEPTSVLIDVAGAEVMFLRDHAIAWQARTQVGRPARPTPLLRSRITHLTLNPTWTIPPTILREDKLPELRRDAAGYLAANRMRVIDYDGNEVDPRSVDWERPGRVMIRQEAGTHSPLGKVAIRFPNPFSVYLHDTPSQRLFDNLPRLFSSGCVRIERVTELVDQLLAEATPGERARIARQWDSGRTLRADLPRPVPILMAYWTAQVGADGQVQFRPDIYGHDARLLKALDASNRI</sequence>
<feature type="domain" description="L,D-TPase catalytic" evidence="9">
    <location>
        <begin position="306"/>
        <end position="480"/>
    </location>
</feature>
<dbReference type="Gene3D" id="2.40.440.10">
    <property type="entry name" value="L,D-transpeptidase catalytic domain-like"/>
    <property type="match status" value="1"/>
</dbReference>
<dbReference type="Pfam" id="PF03734">
    <property type="entry name" value="YkuD"/>
    <property type="match status" value="1"/>
</dbReference>
<evidence type="ECO:0000256" key="1">
    <source>
        <dbReference type="ARBA" id="ARBA00004752"/>
    </source>
</evidence>
<organism evidence="10 11">
    <name type="scientific">Phytopseudomonas seleniipraecipitans</name>
    <dbReference type="NCBI Taxonomy" id="640205"/>
    <lineage>
        <taxon>Bacteria</taxon>
        <taxon>Pseudomonadati</taxon>
        <taxon>Pseudomonadota</taxon>
        <taxon>Gammaproteobacteria</taxon>
        <taxon>Pseudomonadales</taxon>
        <taxon>Pseudomonadaceae</taxon>
        <taxon>Phytopseudomonas</taxon>
    </lineage>
</organism>
<dbReference type="PANTHER" id="PTHR41533:SF2">
    <property type="entry name" value="BLR7131 PROTEIN"/>
    <property type="match status" value="1"/>
</dbReference>
<dbReference type="GO" id="GO:0008360">
    <property type="term" value="P:regulation of cell shape"/>
    <property type="evidence" value="ECO:0007669"/>
    <property type="project" value="UniProtKB-UniRule"/>
</dbReference>
<dbReference type="OrthoDB" id="9778545at2"/>
<dbReference type="CDD" id="cd16913">
    <property type="entry name" value="YkuD_like"/>
    <property type="match status" value="1"/>
</dbReference>
<dbReference type="GO" id="GO:0016740">
    <property type="term" value="F:transferase activity"/>
    <property type="evidence" value="ECO:0007669"/>
    <property type="project" value="UniProtKB-KW"/>
</dbReference>
<dbReference type="InterPro" id="IPR038063">
    <property type="entry name" value="Transpep_catalytic_dom"/>
</dbReference>
<evidence type="ECO:0000259" key="9">
    <source>
        <dbReference type="PROSITE" id="PS52029"/>
    </source>
</evidence>
<dbReference type="PROSITE" id="PS52029">
    <property type="entry name" value="LD_TPASE"/>
    <property type="match status" value="1"/>
</dbReference>
<evidence type="ECO:0000256" key="7">
    <source>
        <dbReference type="PROSITE-ProRule" id="PRU01373"/>
    </source>
</evidence>
<dbReference type="InterPro" id="IPR002477">
    <property type="entry name" value="Peptidoglycan-bd-like"/>
</dbReference>
<dbReference type="PANTHER" id="PTHR41533">
    <property type="entry name" value="L,D-TRANSPEPTIDASE HI_1667-RELATED"/>
    <property type="match status" value="1"/>
</dbReference>
<dbReference type="InterPro" id="IPR005490">
    <property type="entry name" value="LD_TPept_cat_dom"/>
</dbReference>